<dbReference type="Pfam" id="PF08334">
    <property type="entry name" value="T2SSG"/>
    <property type="match status" value="1"/>
</dbReference>
<dbReference type="AlphaFoldDB" id="X0TFR4"/>
<dbReference type="GO" id="GO:0015628">
    <property type="term" value="P:protein secretion by the type II secretion system"/>
    <property type="evidence" value="ECO:0007669"/>
    <property type="project" value="InterPro"/>
</dbReference>
<dbReference type="PRINTS" id="PR00813">
    <property type="entry name" value="BCTERIALGSPG"/>
</dbReference>
<dbReference type="Gene3D" id="3.30.700.10">
    <property type="entry name" value="Glycoprotein, Type 4 Pilin"/>
    <property type="match status" value="1"/>
</dbReference>
<organism evidence="4">
    <name type="scientific">marine sediment metagenome</name>
    <dbReference type="NCBI Taxonomy" id="412755"/>
    <lineage>
        <taxon>unclassified sequences</taxon>
        <taxon>metagenomes</taxon>
        <taxon>ecological metagenomes</taxon>
    </lineage>
</organism>
<keyword evidence="1" id="KW-0488">Methylation</keyword>
<evidence type="ECO:0000256" key="2">
    <source>
        <dbReference type="SAM" id="Phobius"/>
    </source>
</evidence>
<dbReference type="GO" id="GO:0015627">
    <property type="term" value="C:type II protein secretion system complex"/>
    <property type="evidence" value="ECO:0007669"/>
    <property type="project" value="InterPro"/>
</dbReference>
<gene>
    <name evidence="4" type="ORF">S01H1_10861</name>
</gene>
<dbReference type="InterPro" id="IPR013545">
    <property type="entry name" value="T2SS_protein-GspG_C"/>
</dbReference>
<feature type="non-terminal residue" evidence="4">
    <location>
        <position position="1"/>
    </location>
</feature>
<proteinExistence type="predicted"/>
<feature type="domain" description="Type II secretion system protein GspG C-terminal" evidence="3">
    <location>
        <begin position="26"/>
        <end position="93"/>
    </location>
</feature>
<evidence type="ECO:0000259" key="3">
    <source>
        <dbReference type="Pfam" id="PF08334"/>
    </source>
</evidence>
<keyword evidence="2" id="KW-0812">Transmembrane</keyword>
<name>X0TFR4_9ZZZZ</name>
<accession>X0TFR4</accession>
<sequence>AFTLIEILIVVILLGILASVVVPQFVDSADTVNEGKALTDISTLNSVVEHYRVKNGAYPTGVYAVAAETLSAADFIQEAPSAPSGYTYSYNATTGRFSQVKN</sequence>
<keyword evidence="2" id="KW-0472">Membrane</keyword>
<protein>
    <recommendedName>
        <fullName evidence="3">Type II secretion system protein GspG C-terminal domain-containing protein</fullName>
    </recommendedName>
</protein>
<dbReference type="SUPFAM" id="SSF54523">
    <property type="entry name" value="Pili subunits"/>
    <property type="match status" value="1"/>
</dbReference>
<feature type="transmembrane region" description="Helical" evidence="2">
    <location>
        <begin position="7"/>
        <end position="26"/>
    </location>
</feature>
<dbReference type="NCBIfam" id="TIGR02532">
    <property type="entry name" value="IV_pilin_GFxxxE"/>
    <property type="match status" value="1"/>
</dbReference>
<reference evidence="4" key="1">
    <citation type="journal article" date="2014" name="Front. Microbiol.">
        <title>High frequency of phylogenetically diverse reductive dehalogenase-homologous genes in deep subseafloor sedimentary metagenomes.</title>
        <authorList>
            <person name="Kawai M."/>
            <person name="Futagami T."/>
            <person name="Toyoda A."/>
            <person name="Takaki Y."/>
            <person name="Nishi S."/>
            <person name="Hori S."/>
            <person name="Arai W."/>
            <person name="Tsubouchi T."/>
            <person name="Morono Y."/>
            <person name="Uchiyama I."/>
            <person name="Ito T."/>
            <person name="Fujiyama A."/>
            <person name="Inagaki F."/>
            <person name="Takami H."/>
        </authorList>
    </citation>
    <scope>NUCLEOTIDE SEQUENCE</scope>
    <source>
        <strain evidence="4">Expedition CK06-06</strain>
    </source>
</reference>
<dbReference type="InterPro" id="IPR000983">
    <property type="entry name" value="Bac_GSPG_pilin"/>
</dbReference>
<keyword evidence="2" id="KW-1133">Transmembrane helix</keyword>
<comment type="caution">
    <text evidence="4">The sequence shown here is derived from an EMBL/GenBank/DDBJ whole genome shotgun (WGS) entry which is preliminary data.</text>
</comment>
<dbReference type="EMBL" id="BARS01005538">
    <property type="protein sequence ID" value="GAF74915.1"/>
    <property type="molecule type" value="Genomic_DNA"/>
</dbReference>
<evidence type="ECO:0000313" key="4">
    <source>
        <dbReference type="EMBL" id="GAF74915.1"/>
    </source>
</evidence>
<dbReference type="InterPro" id="IPR045584">
    <property type="entry name" value="Pilin-like"/>
</dbReference>
<evidence type="ECO:0000256" key="1">
    <source>
        <dbReference type="ARBA" id="ARBA00022481"/>
    </source>
</evidence>
<dbReference type="InterPro" id="IPR012902">
    <property type="entry name" value="N_methyl_site"/>
</dbReference>